<dbReference type="SUPFAM" id="SSF52172">
    <property type="entry name" value="CheY-like"/>
    <property type="match status" value="1"/>
</dbReference>
<keyword evidence="2" id="KW-0238">DNA-binding</keyword>
<sequence>MEESKILIIGSHEMRADISVCLCKRFIKLEARNEIQGWRMALKEAPDLIILGAEVCGIDGNFCRLLKADPRTRHIPLILLSAVLLTDTDADVSLCEPLTNEKLQSCINNIFRLRKTFSYHTEDKSIVDAQSCAVGSPDFMAQLIQAIEENMHLARFSVPDLCRVVGISRSALYKKFNMHGGMTVGELMKSLRLKRAAHLLKGKRLNVSEVAWEVGFNDRKYFSREFRKFFGQSPTAYMIANNILFNQPHRA</sequence>
<dbReference type="InterPro" id="IPR018062">
    <property type="entry name" value="HTH_AraC-typ_CS"/>
</dbReference>
<reference evidence="5 6" key="1">
    <citation type="submission" date="2020-04" db="EMBL/GenBank/DDBJ databases">
        <authorList>
            <person name="Yin C."/>
        </authorList>
    </citation>
    <scope>NUCLEOTIDE SEQUENCE [LARGE SCALE GENOMIC DNA]</scope>
    <source>
        <strain evidence="5 6">Ak56</strain>
    </source>
</reference>
<dbReference type="InterPro" id="IPR009057">
    <property type="entry name" value="Homeodomain-like_sf"/>
</dbReference>
<feature type="domain" description="HTH araC/xylS-type" evidence="4">
    <location>
        <begin position="141"/>
        <end position="240"/>
    </location>
</feature>
<dbReference type="Gene3D" id="3.40.50.2300">
    <property type="match status" value="1"/>
</dbReference>
<name>A0A847SX01_9BACT</name>
<keyword evidence="3" id="KW-0804">Transcription</keyword>
<dbReference type="RefSeq" id="WP_168743000.1">
    <property type="nucleotide sequence ID" value="NZ_JABAHZ010000014.1"/>
</dbReference>
<keyword evidence="1" id="KW-0805">Transcription regulation</keyword>
<dbReference type="PANTHER" id="PTHR43280:SF28">
    <property type="entry name" value="HTH-TYPE TRANSCRIPTIONAL ACTIVATOR RHAS"/>
    <property type="match status" value="1"/>
</dbReference>
<evidence type="ECO:0000259" key="4">
    <source>
        <dbReference type="PROSITE" id="PS01124"/>
    </source>
</evidence>
<dbReference type="PROSITE" id="PS00041">
    <property type="entry name" value="HTH_ARAC_FAMILY_1"/>
    <property type="match status" value="1"/>
</dbReference>
<dbReference type="InterPro" id="IPR018060">
    <property type="entry name" value="HTH_AraC"/>
</dbReference>
<dbReference type="PANTHER" id="PTHR43280">
    <property type="entry name" value="ARAC-FAMILY TRANSCRIPTIONAL REGULATOR"/>
    <property type="match status" value="1"/>
</dbReference>
<dbReference type="InterPro" id="IPR011006">
    <property type="entry name" value="CheY-like_superfamily"/>
</dbReference>
<dbReference type="PROSITE" id="PS01124">
    <property type="entry name" value="HTH_ARAC_FAMILY_2"/>
    <property type="match status" value="1"/>
</dbReference>
<keyword evidence="6" id="KW-1185">Reference proteome</keyword>
<evidence type="ECO:0000256" key="2">
    <source>
        <dbReference type="ARBA" id="ARBA00023125"/>
    </source>
</evidence>
<dbReference type="SUPFAM" id="SSF46689">
    <property type="entry name" value="Homeodomain-like"/>
    <property type="match status" value="1"/>
</dbReference>
<dbReference type="Gene3D" id="1.10.10.60">
    <property type="entry name" value="Homeodomain-like"/>
    <property type="match status" value="1"/>
</dbReference>
<gene>
    <name evidence="5" type="ORF">HGH91_30380</name>
</gene>
<comment type="caution">
    <text evidence="5">The sequence shown here is derived from an EMBL/GenBank/DDBJ whole genome shotgun (WGS) entry which is preliminary data.</text>
</comment>
<dbReference type="Pfam" id="PF12833">
    <property type="entry name" value="HTH_18"/>
    <property type="match status" value="1"/>
</dbReference>
<dbReference type="GO" id="GO:0043565">
    <property type="term" value="F:sequence-specific DNA binding"/>
    <property type="evidence" value="ECO:0007669"/>
    <property type="project" value="InterPro"/>
</dbReference>
<organism evidence="5 6">
    <name type="scientific">Chitinophaga eiseniae</name>
    <dbReference type="NCBI Taxonomy" id="634771"/>
    <lineage>
        <taxon>Bacteria</taxon>
        <taxon>Pseudomonadati</taxon>
        <taxon>Bacteroidota</taxon>
        <taxon>Chitinophagia</taxon>
        <taxon>Chitinophagales</taxon>
        <taxon>Chitinophagaceae</taxon>
        <taxon>Chitinophaga</taxon>
    </lineage>
</organism>
<protein>
    <submittedName>
        <fullName evidence="5">Helix-turn-helix domain-containing protein</fullName>
    </submittedName>
</protein>
<evidence type="ECO:0000256" key="3">
    <source>
        <dbReference type="ARBA" id="ARBA00023163"/>
    </source>
</evidence>
<proteinExistence type="predicted"/>
<dbReference type="InterPro" id="IPR020449">
    <property type="entry name" value="Tscrpt_reg_AraC-type_HTH"/>
</dbReference>
<dbReference type="GO" id="GO:0003700">
    <property type="term" value="F:DNA-binding transcription factor activity"/>
    <property type="evidence" value="ECO:0007669"/>
    <property type="project" value="InterPro"/>
</dbReference>
<dbReference type="AlphaFoldDB" id="A0A847SX01"/>
<evidence type="ECO:0000256" key="1">
    <source>
        <dbReference type="ARBA" id="ARBA00023015"/>
    </source>
</evidence>
<dbReference type="EMBL" id="JABAHZ010000014">
    <property type="protein sequence ID" value="NLR82959.1"/>
    <property type="molecule type" value="Genomic_DNA"/>
</dbReference>
<dbReference type="SMART" id="SM00342">
    <property type="entry name" value="HTH_ARAC"/>
    <property type="match status" value="1"/>
</dbReference>
<dbReference type="PRINTS" id="PR00032">
    <property type="entry name" value="HTHARAC"/>
</dbReference>
<evidence type="ECO:0000313" key="5">
    <source>
        <dbReference type="EMBL" id="NLR82959.1"/>
    </source>
</evidence>
<accession>A0A847SX01</accession>
<dbReference type="Proteomes" id="UP000552864">
    <property type="component" value="Unassembled WGS sequence"/>
</dbReference>
<evidence type="ECO:0000313" key="6">
    <source>
        <dbReference type="Proteomes" id="UP000552864"/>
    </source>
</evidence>